<dbReference type="EMBL" id="LKTM01000343">
    <property type="protein sequence ID" value="KQH76791.1"/>
    <property type="molecule type" value="Genomic_DNA"/>
</dbReference>
<dbReference type="InterPro" id="IPR000084">
    <property type="entry name" value="PE-PGRS_N"/>
</dbReference>
<feature type="domain" description="PE" evidence="1">
    <location>
        <begin position="6"/>
        <end position="96"/>
    </location>
</feature>
<proteinExistence type="predicted"/>
<sequence>MAMSFVSARPELLEAASADLAGIGSNLAATSAAVAAPTTAVPAPGADGVSAALSAMFGWHGQAYQQLSAQAAVFHDQFVQLLRSGAQSYSTVDAANQAALQAETVVSGGAGAAGPVAAEAQITPAVGHAVAADTPLYAALANSPAFEGLGDWLQAL</sequence>
<dbReference type="Proteomes" id="UP000051677">
    <property type="component" value="Unassembled WGS sequence"/>
</dbReference>
<dbReference type="AlphaFoldDB" id="A0A0Q2MAC2"/>
<gene>
    <name evidence="2" type="ORF">AO501_09390</name>
</gene>
<organism evidence="2 3">
    <name type="scientific">Mycobacterium gordonae</name>
    <dbReference type="NCBI Taxonomy" id="1778"/>
    <lineage>
        <taxon>Bacteria</taxon>
        <taxon>Bacillati</taxon>
        <taxon>Actinomycetota</taxon>
        <taxon>Actinomycetes</taxon>
        <taxon>Mycobacteriales</taxon>
        <taxon>Mycobacteriaceae</taxon>
        <taxon>Mycobacterium</taxon>
    </lineage>
</organism>
<evidence type="ECO:0000313" key="2">
    <source>
        <dbReference type="EMBL" id="KQH76791.1"/>
    </source>
</evidence>
<reference evidence="2 3" key="1">
    <citation type="submission" date="2015-10" db="EMBL/GenBank/DDBJ databases">
        <title>Mycobacterium gordonae draft genome assembly.</title>
        <authorList>
            <person name="Ustinova V."/>
            <person name="Smirnova T."/>
            <person name="Blagodatskikh K."/>
            <person name="Varlamov D."/>
            <person name="Larionova E."/>
            <person name="Chernousova L."/>
        </authorList>
    </citation>
    <scope>NUCLEOTIDE SEQUENCE [LARGE SCALE GENOMIC DNA]</scope>
    <source>
        <strain evidence="2 3">CTRI 14-8773</strain>
    </source>
</reference>
<dbReference type="Pfam" id="PF00934">
    <property type="entry name" value="PE"/>
    <property type="match status" value="1"/>
</dbReference>
<dbReference type="SUPFAM" id="SSF140459">
    <property type="entry name" value="PE/PPE dimer-like"/>
    <property type="match status" value="1"/>
</dbReference>
<evidence type="ECO:0000313" key="3">
    <source>
        <dbReference type="Proteomes" id="UP000051677"/>
    </source>
</evidence>
<comment type="caution">
    <text evidence="2">The sequence shown here is derived from an EMBL/GenBank/DDBJ whole genome shotgun (WGS) entry which is preliminary data.</text>
</comment>
<dbReference type="InterPro" id="IPR038332">
    <property type="entry name" value="PPE_sf"/>
</dbReference>
<name>A0A0Q2MAC2_MYCGO</name>
<evidence type="ECO:0000259" key="1">
    <source>
        <dbReference type="Pfam" id="PF00934"/>
    </source>
</evidence>
<protein>
    <recommendedName>
        <fullName evidence="1">PE domain-containing protein</fullName>
    </recommendedName>
</protein>
<dbReference type="Gene3D" id="1.10.287.850">
    <property type="entry name" value="HP0062-like domain"/>
    <property type="match status" value="1"/>
</dbReference>
<accession>A0A0Q2MAC2</accession>